<accession>A0A182NVU3</accession>
<dbReference type="EnsemblMetazoa" id="ADIR014036-RA">
    <property type="protein sequence ID" value="ADIR014036-PA"/>
    <property type="gene ID" value="ADIR014036"/>
</dbReference>
<dbReference type="VEuPathDB" id="VectorBase:ADIR014036"/>
<sequence length="151" mass="16102">MSCTGAAEEAMNQPNETGLAGLARAMKAQSSWRAQGLACRSARQLNPFGGRQICPALTFAEQARTCGAVEGLQNNFSRCGRDLLPVRLPRGNAWCQQGGSVTFVSIFAAHVGNRSGRTGAHLVYSLTRIQDHDIAGRRFKARPEGFGPAVG</sequence>
<dbReference type="AlphaFoldDB" id="A0A182NVU3"/>
<dbReference type="Proteomes" id="UP000075884">
    <property type="component" value="Unassembled WGS sequence"/>
</dbReference>
<name>A0A182NVU3_9DIPT</name>
<keyword evidence="2" id="KW-1185">Reference proteome</keyword>
<organism evidence="1 2">
    <name type="scientific">Anopheles dirus</name>
    <dbReference type="NCBI Taxonomy" id="7168"/>
    <lineage>
        <taxon>Eukaryota</taxon>
        <taxon>Metazoa</taxon>
        <taxon>Ecdysozoa</taxon>
        <taxon>Arthropoda</taxon>
        <taxon>Hexapoda</taxon>
        <taxon>Insecta</taxon>
        <taxon>Pterygota</taxon>
        <taxon>Neoptera</taxon>
        <taxon>Endopterygota</taxon>
        <taxon>Diptera</taxon>
        <taxon>Nematocera</taxon>
        <taxon>Culicoidea</taxon>
        <taxon>Culicidae</taxon>
        <taxon>Anophelinae</taxon>
        <taxon>Anopheles</taxon>
    </lineage>
</organism>
<reference evidence="1" key="2">
    <citation type="submission" date="2020-05" db="UniProtKB">
        <authorList>
            <consortium name="EnsemblMetazoa"/>
        </authorList>
    </citation>
    <scope>IDENTIFICATION</scope>
    <source>
        <strain evidence="1">WRAIR2</strain>
    </source>
</reference>
<protein>
    <submittedName>
        <fullName evidence="1">Uncharacterized protein</fullName>
    </submittedName>
</protein>
<evidence type="ECO:0000313" key="1">
    <source>
        <dbReference type="EnsemblMetazoa" id="ADIR014036-PA"/>
    </source>
</evidence>
<evidence type="ECO:0000313" key="2">
    <source>
        <dbReference type="Proteomes" id="UP000075884"/>
    </source>
</evidence>
<proteinExistence type="predicted"/>
<reference evidence="2" key="1">
    <citation type="submission" date="2013-03" db="EMBL/GenBank/DDBJ databases">
        <title>The Genome Sequence of Anopheles dirus WRAIR2.</title>
        <authorList>
            <consortium name="The Broad Institute Genomics Platform"/>
            <person name="Neafsey D.E."/>
            <person name="Walton C."/>
            <person name="Walker B."/>
            <person name="Young S.K."/>
            <person name="Zeng Q."/>
            <person name="Gargeya S."/>
            <person name="Fitzgerald M."/>
            <person name="Haas B."/>
            <person name="Abouelleil A."/>
            <person name="Allen A.W."/>
            <person name="Alvarado L."/>
            <person name="Arachchi H.M."/>
            <person name="Berlin A.M."/>
            <person name="Chapman S.B."/>
            <person name="Gainer-Dewar J."/>
            <person name="Goldberg J."/>
            <person name="Griggs A."/>
            <person name="Gujja S."/>
            <person name="Hansen M."/>
            <person name="Howarth C."/>
            <person name="Imamovic A."/>
            <person name="Ireland A."/>
            <person name="Larimer J."/>
            <person name="McCowan C."/>
            <person name="Murphy C."/>
            <person name="Pearson M."/>
            <person name="Poon T.W."/>
            <person name="Priest M."/>
            <person name="Roberts A."/>
            <person name="Saif S."/>
            <person name="Shea T."/>
            <person name="Sisk P."/>
            <person name="Sykes S."/>
            <person name="Wortman J."/>
            <person name="Nusbaum C."/>
            <person name="Birren B."/>
        </authorList>
    </citation>
    <scope>NUCLEOTIDE SEQUENCE [LARGE SCALE GENOMIC DNA]</scope>
    <source>
        <strain evidence="2">WRAIR2</strain>
    </source>
</reference>